<keyword evidence="1" id="KW-0695">RNA-directed DNA polymerase</keyword>
<dbReference type="AlphaFoldDB" id="A0A699JGM9"/>
<gene>
    <name evidence="1" type="ORF">Tci_603451</name>
</gene>
<dbReference type="EMBL" id="BKCJ010403121">
    <property type="protein sequence ID" value="GFA31479.1"/>
    <property type="molecule type" value="Genomic_DNA"/>
</dbReference>
<proteinExistence type="predicted"/>
<name>A0A699JGM9_TANCI</name>
<reference evidence="1" key="1">
    <citation type="journal article" date="2019" name="Sci. Rep.">
        <title>Draft genome of Tanacetum cinerariifolium, the natural source of mosquito coil.</title>
        <authorList>
            <person name="Yamashiro T."/>
            <person name="Shiraishi A."/>
            <person name="Satake H."/>
            <person name="Nakayama K."/>
        </authorList>
    </citation>
    <scope>NUCLEOTIDE SEQUENCE</scope>
</reference>
<sequence length="110" mass="12906">MAKDLWGKFASWWEIAIPVCANVMEWIEWLDDLNVTSKVRSIIDGVGGVLLWHIWKFRNELIFSTPPPRKALIWDSIFSISFLWISSRNPKCNFSWSAWLQHPFLHSASM</sequence>
<protein>
    <submittedName>
        <fullName evidence="1">RNA-directed DNA polymerase, eukaryota, reverse transcriptase zinc-binding domain protein</fullName>
    </submittedName>
</protein>
<comment type="caution">
    <text evidence="1">The sequence shown here is derived from an EMBL/GenBank/DDBJ whole genome shotgun (WGS) entry which is preliminary data.</text>
</comment>
<keyword evidence="1" id="KW-0548">Nucleotidyltransferase</keyword>
<dbReference type="GO" id="GO:0003964">
    <property type="term" value="F:RNA-directed DNA polymerase activity"/>
    <property type="evidence" value="ECO:0007669"/>
    <property type="project" value="UniProtKB-KW"/>
</dbReference>
<evidence type="ECO:0000313" key="1">
    <source>
        <dbReference type="EMBL" id="GFA31479.1"/>
    </source>
</evidence>
<accession>A0A699JGM9</accession>
<organism evidence="1">
    <name type="scientific">Tanacetum cinerariifolium</name>
    <name type="common">Dalmatian daisy</name>
    <name type="synonym">Chrysanthemum cinerariifolium</name>
    <dbReference type="NCBI Taxonomy" id="118510"/>
    <lineage>
        <taxon>Eukaryota</taxon>
        <taxon>Viridiplantae</taxon>
        <taxon>Streptophyta</taxon>
        <taxon>Embryophyta</taxon>
        <taxon>Tracheophyta</taxon>
        <taxon>Spermatophyta</taxon>
        <taxon>Magnoliopsida</taxon>
        <taxon>eudicotyledons</taxon>
        <taxon>Gunneridae</taxon>
        <taxon>Pentapetalae</taxon>
        <taxon>asterids</taxon>
        <taxon>campanulids</taxon>
        <taxon>Asterales</taxon>
        <taxon>Asteraceae</taxon>
        <taxon>Asteroideae</taxon>
        <taxon>Anthemideae</taxon>
        <taxon>Anthemidinae</taxon>
        <taxon>Tanacetum</taxon>
    </lineage>
</organism>
<keyword evidence="1" id="KW-0808">Transferase</keyword>